<keyword evidence="5 6" id="KW-0472">Membrane</keyword>
<dbReference type="InterPro" id="IPR000727">
    <property type="entry name" value="T_SNARE_dom"/>
</dbReference>
<dbReference type="Pfam" id="PF05739">
    <property type="entry name" value="SNARE"/>
    <property type="match status" value="1"/>
</dbReference>
<dbReference type="InterPro" id="IPR010989">
    <property type="entry name" value="SNARE"/>
</dbReference>
<dbReference type="Proteomes" id="UP000298138">
    <property type="component" value="Unassembled WGS sequence"/>
</dbReference>
<dbReference type="PANTHER" id="PTHR19957:SF307">
    <property type="entry name" value="PROTEIN SSO1-RELATED"/>
    <property type="match status" value="1"/>
</dbReference>
<evidence type="ECO:0000259" key="7">
    <source>
        <dbReference type="PROSITE" id="PS50192"/>
    </source>
</evidence>
<comment type="subcellular location">
    <subcellularLocation>
        <location evidence="1">Membrane</location>
        <topology evidence="1">Single-pass type IV membrane protein</topology>
    </subcellularLocation>
</comment>
<feature type="domain" description="T-SNARE coiled-coil homology" evidence="7">
    <location>
        <begin position="187"/>
        <end position="249"/>
    </location>
</feature>
<dbReference type="GO" id="GO:0031201">
    <property type="term" value="C:SNARE complex"/>
    <property type="evidence" value="ECO:0007669"/>
    <property type="project" value="TreeGrafter"/>
</dbReference>
<evidence type="ECO:0000256" key="5">
    <source>
        <dbReference type="ARBA" id="ARBA00023136"/>
    </source>
</evidence>
<keyword evidence="4 6" id="KW-1133">Transmembrane helix</keyword>
<sequence length="288" mass="31862">MTTNIPLLERTQYTPLSLPLFLSEVDSFKTALQTFESALTYLPQLHDEALASTEAPSAGSGSGTGQRLDAAIADFSQQSKGLKDMLKAMERDVLLTERDGEDLGEANAKRAHWKRCKEGLQTALGAFQNTERVYRQRLNDQLSRQYRIINPDATEDEIAGAVASGETQIFSQAILTSNRSASASSVARAVRERQQDIVRIEKALQELLTLFQQLEEAIVLQDPVVENIEHRGDEAARDIERGVQHLETGVVSARGARKKKWICLGIVIAILLVIVIIIVVVTLVKKKE</sequence>
<reference evidence="8 9" key="1">
    <citation type="submission" date="2019-04" db="EMBL/GenBank/DDBJ databases">
        <title>Comparative genomics and transcriptomics to analyze fruiting body development in filamentous ascomycetes.</title>
        <authorList>
            <consortium name="DOE Joint Genome Institute"/>
            <person name="Lutkenhaus R."/>
            <person name="Traeger S."/>
            <person name="Breuer J."/>
            <person name="Kuo A."/>
            <person name="Lipzen A."/>
            <person name="Pangilinan J."/>
            <person name="Dilworth D."/>
            <person name="Sandor L."/>
            <person name="Poggeler S."/>
            <person name="Barry K."/>
            <person name="Grigoriev I.V."/>
            <person name="Nowrousian M."/>
        </authorList>
    </citation>
    <scope>NUCLEOTIDE SEQUENCE [LARGE SCALE GENOMIC DNA]</scope>
    <source>
        <strain evidence="8 9">CBS 389.68</strain>
    </source>
</reference>
<dbReference type="InterPro" id="IPR006011">
    <property type="entry name" value="Syntaxin_N"/>
</dbReference>
<evidence type="ECO:0000256" key="2">
    <source>
        <dbReference type="ARBA" id="ARBA00009063"/>
    </source>
</evidence>
<keyword evidence="9" id="KW-1185">Reference proteome</keyword>
<dbReference type="GO" id="GO:0000149">
    <property type="term" value="F:SNARE binding"/>
    <property type="evidence" value="ECO:0007669"/>
    <property type="project" value="TreeGrafter"/>
</dbReference>
<dbReference type="GO" id="GO:0012505">
    <property type="term" value="C:endomembrane system"/>
    <property type="evidence" value="ECO:0007669"/>
    <property type="project" value="TreeGrafter"/>
</dbReference>
<dbReference type="SUPFAM" id="SSF47661">
    <property type="entry name" value="t-snare proteins"/>
    <property type="match status" value="1"/>
</dbReference>
<dbReference type="OrthoDB" id="10255013at2759"/>
<dbReference type="Pfam" id="PF00804">
    <property type="entry name" value="Syntaxin"/>
    <property type="match status" value="1"/>
</dbReference>
<dbReference type="GO" id="GO:0006906">
    <property type="term" value="P:vesicle fusion"/>
    <property type="evidence" value="ECO:0007669"/>
    <property type="project" value="TreeGrafter"/>
</dbReference>
<dbReference type="EMBL" id="ML220124">
    <property type="protein sequence ID" value="TGZ80462.1"/>
    <property type="molecule type" value="Genomic_DNA"/>
</dbReference>
<dbReference type="STRING" id="341454.A0A4S2MV36"/>
<dbReference type="Gene3D" id="1.20.58.70">
    <property type="match status" value="1"/>
</dbReference>
<feature type="transmembrane region" description="Helical" evidence="6">
    <location>
        <begin position="261"/>
        <end position="284"/>
    </location>
</feature>
<evidence type="ECO:0000256" key="3">
    <source>
        <dbReference type="ARBA" id="ARBA00022692"/>
    </source>
</evidence>
<dbReference type="PANTHER" id="PTHR19957">
    <property type="entry name" value="SYNTAXIN"/>
    <property type="match status" value="1"/>
</dbReference>
<organism evidence="8 9">
    <name type="scientific">Ascodesmis nigricans</name>
    <dbReference type="NCBI Taxonomy" id="341454"/>
    <lineage>
        <taxon>Eukaryota</taxon>
        <taxon>Fungi</taxon>
        <taxon>Dikarya</taxon>
        <taxon>Ascomycota</taxon>
        <taxon>Pezizomycotina</taxon>
        <taxon>Pezizomycetes</taxon>
        <taxon>Pezizales</taxon>
        <taxon>Ascodesmidaceae</taxon>
        <taxon>Ascodesmis</taxon>
    </lineage>
</organism>
<dbReference type="GO" id="GO:0005886">
    <property type="term" value="C:plasma membrane"/>
    <property type="evidence" value="ECO:0007669"/>
    <property type="project" value="TreeGrafter"/>
</dbReference>
<keyword evidence="3 6" id="KW-0812">Transmembrane</keyword>
<evidence type="ECO:0000256" key="6">
    <source>
        <dbReference type="SAM" id="Phobius"/>
    </source>
</evidence>
<evidence type="ECO:0000256" key="1">
    <source>
        <dbReference type="ARBA" id="ARBA00004211"/>
    </source>
</evidence>
<dbReference type="InParanoid" id="A0A4S2MV36"/>
<dbReference type="PROSITE" id="PS50192">
    <property type="entry name" value="T_SNARE"/>
    <property type="match status" value="1"/>
</dbReference>
<dbReference type="SMART" id="SM00397">
    <property type="entry name" value="t_SNARE"/>
    <property type="match status" value="1"/>
</dbReference>
<dbReference type="AlphaFoldDB" id="A0A4S2MV36"/>
<dbReference type="GO" id="GO:0006887">
    <property type="term" value="P:exocytosis"/>
    <property type="evidence" value="ECO:0007669"/>
    <property type="project" value="TreeGrafter"/>
</dbReference>
<evidence type="ECO:0000256" key="4">
    <source>
        <dbReference type="ARBA" id="ARBA00022989"/>
    </source>
</evidence>
<evidence type="ECO:0000313" key="9">
    <source>
        <dbReference type="Proteomes" id="UP000298138"/>
    </source>
</evidence>
<evidence type="ECO:0000313" key="8">
    <source>
        <dbReference type="EMBL" id="TGZ80462.1"/>
    </source>
</evidence>
<accession>A0A4S2MV36</accession>
<name>A0A4S2MV36_9PEZI</name>
<comment type="similarity">
    <text evidence="2">Belongs to the syntaxin family.</text>
</comment>
<dbReference type="GO" id="GO:0005484">
    <property type="term" value="F:SNAP receptor activity"/>
    <property type="evidence" value="ECO:0007669"/>
    <property type="project" value="TreeGrafter"/>
</dbReference>
<dbReference type="GO" id="GO:0006886">
    <property type="term" value="P:intracellular protein transport"/>
    <property type="evidence" value="ECO:0007669"/>
    <property type="project" value="TreeGrafter"/>
</dbReference>
<dbReference type="GO" id="GO:0048278">
    <property type="term" value="P:vesicle docking"/>
    <property type="evidence" value="ECO:0007669"/>
    <property type="project" value="TreeGrafter"/>
</dbReference>
<protein>
    <submittedName>
        <fullName evidence="8">t-SNARE</fullName>
    </submittedName>
</protein>
<proteinExistence type="inferred from homology"/>
<gene>
    <name evidence="8" type="ORF">EX30DRAFT_331933</name>
</gene>
<dbReference type="InterPro" id="IPR045242">
    <property type="entry name" value="Syntaxin"/>
</dbReference>